<dbReference type="SMART" id="SM00382">
    <property type="entry name" value="AAA"/>
    <property type="match status" value="1"/>
</dbReference>
<evidence type="ECO:0000256" key="1">
    <source>
        <dbReference type="ARBA" id="ARBA00022448"/>
    </source>
</evidence>
<dbReference type="PROSITE" id="PS50893">
    <property type="entry name" value="ABC_TRANSPORTER_2"/>
    <property type="match status" value="1"/>
</dbReference>
<dbReference type="InterPro" id="IPR003439">
    <property type="entry name" value="ABC_transporter-like_ATP-bd"/>
</dbReference>
<dbReference type="Gene3D" id="3.40.50.300">
    <property type="entry name" value="P-loop containing nucleotide triphosphate hydrolases"/>
    <property type="match status" value="1"/>
</dbReference>
<dbReference type="CDD" id="cd03219">
    <property type="entry name" value="ABC_Mj1267_LivG_branched"/>
    <property type="match status" value="1"/>
</dbReference>
<evidence type="ECO:0000259" key="4">
    <source>
        <dbReference type="PROSITE" id="PS50893"/>
    </source>
</evidence>
<dbReference type="PANTHER" id="PTHR45772:SF2">
    <property type="entry name" value="ABC TRANSPORTER ATP-BINDING PROTEIN"/>
    <property type="match status" value="1"/>
</dbReference>
<accession>A0A1N7G297</accession>
<dbReference type="SUPFAM" id="SSF52540">
    <property type="entry name" value="P-loop containing nucleoside triphosphate hydrolases"/>
    <property type="match status" value="1"/>
</dbReference>
<keyword evidence="3 5" id="KW-0067">ATP-binding</keyword>
<keyword evidence="2" id="KW-0547">Nucleotide-binding</keyword>
<feature type="domain" description="ABC transporter" evidence="4">
    <location>
        <begin position="4"/>
        <end position="239"/>
    </location>
</feature>
<dbReference type="PANTHER" id="PTHR45772">
    <property type="entry name" value="CONSERVED COMPONENT OF ABC TRANSPORTER FOR NATURAL AMINO ACIDS-RELATED"/>
    <property type="match status" value="1"/>
</dbReference>
<dbReference type="Pfam" id="PF00005">
    <property type="entry name" value="ABC_tran"/>
    <property type="match status" value="1"/>
</dbReference>
<dbReference type="OrthoDB" id="44250at2157"/>
<evidence type="ECO:0000256" key="2">
    <source>
        <dbReference type="ARBA" id="ARBA00022741"/>
    </source>
</evidence>
<keyword evidence="6" id="KW-1185">Reference proteome</keyword>
<evidence type="ECO:0000256" key="3">
    <source>
        <dbReference type="ARBA" id="ARBA00022840"/>
    </source>
</evidence>
<gene>
    <name evidence="5" type="ORF">SAMN05421752_109149</name>
</gene>
<sequence length="243" mass="26365">MSVLEIDSVTKRFGGLLAVNDVSFEVDRGEIVGLIGPNGSGKSTVFNCIMSIYDVTEGSITFDGTDITDHRTHEVVNSGVSRVSQESNPIESMPVGGNIQLFTLPNSIVSFGGGASDAEIYEYAARVDIEDKLEEMPDELPHADIRRLEIAKALATEPELLLLDEPFAGMNQAEITELAATFERFRENGMTIVIVDHNMGGLMELVDRAVVLNNGDKLMEGTPTQVTEDPRVQKAYLGTAEEA</sequence>
<dbReference type="GO" id="GO:0016887">
    <property type="term" value="F:ATP hydrolysis activity"/>
    <property type="evidence" value="ECO:0007669"/>
    <property type="project" value="InterPro"/>
</dbReference>
<organism evidence="5 6">
    <name type="scientific">Natronorubrum thiooxidans</name>
    <dbReference type="NCBI Taxonomy" id="308853"/>
    <lineage>
        <taxon>Archaea</taxon>
        <taxon>Methanobacteriati</taxon>
        <taxon>Methanobacteriota</taxon>
        <taxon>Stenosarchaea group</taxon>
        <taxon>Halobacteria</taxon>
        <taxon>Halobacteriales</taxon>
        <taxon>Natrialbaceae</taxon>
        <taxon>Natronorubrum</taxon>
    </lineage>
</organism>
<dbReference type="Proteomes" id="UP000185936">
    <property type="component" value="Unassembled WGS sequence"/>
</dbReference>
<proteinExistence type="predicted"/>
<evidence type="ECO:0000313" key="5">
    <source>
        <dbReference type="EMBL" id="SIS06750.1"/>
    </source>
</evidence>
<dbReference type="STRING" id="308853.SAMN05421752_109149"/>
<evidence type="ECO:0000313" key="6">
    <source>
        <dbReference type="Proteomes" id="UP000185936"/>
    </source>
</evidence>
<protein>
    <submittedName>
        <fullName evidence="5">Amino acid/amide ABC transporter ATP-binding protein 1, HAAT family</fullName>
    </submittedName>
</protein>
<dbReference type="InterPro" id="IPR051120">
    <property type="entry name" value="ABC_AA/LPS_Transport"/>
</dbReference>
<dbReference type="GO" id="GO:0005524">
    <property type="term" value="F:ATP binding"/>
    <property type="evidence" value="ECO:0007669"/>
    <property type="project" value="UniProtKB-KW"/>
</dbReference>
<dbReference type="InterPro" id="IPR032823">
    <property type="entry name" value="BCA_ABC_TP_C"/>
</dbReference>
<dbReference type="Pfam" id="PF12399">
    <property type="entry name" value="BCA_ABC_TP_C"/>
    <property type="match status" value="1"/>
</dbReference>
<dbReference type="InterPro" id="IPR027417">
    <property type="entry name" value="P-loop_NTPase"/>
</dbReference>
<dbReference type="EMBL" id="FTNR01000009">
    <property type="protein sequence ID" value="SIS06750.1"/>
    <property type="molecule type" value="Genomic_DNA"/>
</dbReference>
<keyword evidence="1" id="KW-0813">Transport</keyword>
<dbReference type="RefSeq" id="WP_076609707.1">
    <property type="nucleotide sequence ID" value="NZ_FTNR01000009.1"/>
</dbReference>
<dbReference type="InterPro" id="IPR003593">
    <property type="entry name" value="AAA+_ATPase"/>
</dbReference>
<dbReference type="GO" id="GO:0005886">
    <property type="term" value="C:plasma membrane"/>
    <property type="evidence" value="ECO:0007669"/>
    <property type="project" value="TreeGrafter"/>
</dbReference>
<dbReference type="AlphaFoldDB" id="A0A1N7G297"/>
<reference evidence="6" key="1">
    <citation type="submission" date="2017-01" db="EMBL/GenBank/DDBJ databases">
        <authorList>
            <person name="Varghese N."/>
            <person name="Submissions S."/>
        </authorList>
    </citation>
    <scope>NUCLEOTIDE SEQUENCE [LARGE SCALE GENOMIC DNA]</scope>
    <source>
        <strain evidence="6">type strain: HArc-</strain>
    </source>
</reference>
<name>A0A1N7G297_9EURY</name>